<accession>A0A840MF10</accession>
<evidence type="ECO:0000256" key="2">
    <source>
        <dbReference type="ARBA" id="ARBA00012451"/>
    </source>
</evidence>
<comment type="caution">
    <text evidence="8">The sequence shown here is derived from an EMBL/GenBank/DDBJ whole genome shotgun (WGS) entry which is preliminary data.</text>
</comment>
<dbReference type="AlphaFoldDB" id="A0A840MF10"/>
<dbReference type="FunFam" id="3.30.420.150:FF:000001">
    <property type="entry name" value="Guanosine-5'-triphosphate,3'-diphosphate pyrophosphatase"/>
    <property type="match status" value="1"/>
</dbReference>
<dbReference type="EC" id="3.6.1.11" evidence="2"/>
<dbReference type="InterPro" id="IPR030673">
    <property type="entry name" value="PyroPPase_GppA_Ppx"/>
</dbReference>
<dbReference type="PANTHER" id="PTHR30005">
    <property type="entry name" value="EXOPOLYPHOSPHATASE"/>
    <property type="match status" value="1"/>
</dbReference>
<dbReference type="EMBL" id="JACHHY010000003">
    <property type="protein sequence ID" value="MBB5017268.1"/>
    <property type="molecule type" value="Genomic_DNA"/>
</dbReference>
<dbReference type="RefSeq" id="WP_184034837.1">
    <property type="nucleotide sequence ID" value="NZ_JACHHY010000003.1"/>
</dbReference>
<dbReference type="Gene3D" id="3.30.420.150">
    <property type="entry name" value="Exopolyphosphatase. Domain 2"/>
    <property type="match status" value="1"/>
</dbReference>
<dbReference type="FunFam" id="3.30.420.40:FF:000023">
    <property type="entry name" value="Guanosine-5'-triphosphate,3'-diphosphate pyrophosphatase"/>
    <property type="match status" value="1"/>
</dbReference>
<evidence type="ECO:0000259" key="6">
    <source>
        <dbReference type="Pfam" id="PF02541"/>
    </source>
</evidence>
<feature type="domain" description="Ppx/GppA phosphatase C-terminal" evidence="7">
    <location>
        <begin position="310"/>
        <end position="478"/>
    </location>
</feature>
<sequence>MNFPTIAAVDLGSNSFRLQVARVVDDQIYPLDTLKDPVRLGAGLTADDMLEEAAIERAVQCLRRFGERLRGLPKEAVRIVGTNTLRVAQNSGEFMPRFEQALGDFPIEIIAGREEARLIYLGAAHSLPTTKEKRLVIDIGGGSTEFIVGSQLKPHKTESLYMGCVSYTRRFFPDGKITKQAMRAAELAARNEIVRIVGEFNSSFWQQAVGTSGTARSLADIMELNDLSTNGMTAEGMERVREMLLQQGNIADLRINGLRPDRAPVIVGGFCIMYAAFAELGIKQMITANGALREGVLWDLLGRHHHKDMRDVTVAQFKRRYHVDIGQTERVMNLAVKLYLQVARQLDGDHEQALQLISWAAKLHEIGLSVSHTGYHKHSAYILENADMPGFAKPEQLALSRMALAHRGNLGKQLKGASLLEWSRIIAIRLGALFFRSRMDVKLPDIQLTLNSSKGFTLAIDTKWLEHSPLTDMALKQEAEFWQAVGLGLEIRHGKTT</sequence>
<dbReference type="GO" id="GO:0006793">
    <property type="term" value="P:phosphorus metabolic process"/>
    <property type="evidence" value="ECO:0007669"/>
    <property type="project" value="InterPro"/>
</dbReference>
<dbReference type="Pfam" id="PF21447">
    <property type="entry name" value="Ppx-GppA_III"/>
    <property type="match status" value="1"/>
</dbReference>
<protein>
    <recommendedName>
        <fullName evidence="3">Exopolyphosphatase</fullName>
        <ecNumber evidence="2">3.6.1.11</ecNumber>
    </recommendedName>
</protein>
<evidence type="ECO:0000256" key="4">
    <source>
        <dbReference type="ARBA" id="ARBA00022801"/>
    </source>
</evidence>
<dbReference type="Pfam" id="PF02541">
    <property type="entry name" value="Ppx-GppA"/>
    <property type="match status" value="1"/>
</dbReference>
<evidence type="ECO:0000256" key="3">
    <source>
        <dbReference type="ARBA" id="ARBA00020416"/>
    </source>
</evidence>
<dbReference type="InterPro" id="IPR003695">
    <property type="entry name" value="Ppx_GppA_N"/>
</dbReference>
<dbReference type="Gene3D" id="3.30.420.40">
    <property type="match status" value="1"/>
</dbReference>
<dbReference type="InterPro" id="IPR048950">
    <property type="entry name" value="Ppx_GppA_C"/>
</dbReference>
<dbReference type="PANTHER" id="PTHR30005:SF0">
    <property type="entry name" value="RETROGRADE REGULATION PROTEIN 2"/>
    <property type="match status" value="1"/>
</dbReference>
<proteinExistence type="inferred from homology"/>
<dbReference type="SUPFAM" id="SSF53067">
    <property type="entry name" value="Actin-like ATPase domain"/>
    <property type="match status" value="2"/>
</dbReference>
<feature type="domain" description="Ppx/GppA phosphatase N-terminal" evidence="6">
    <location>
        <begin position="20"/>
        <end position="304"/>
    </location>
</feature>
<reference evidence="8 9" key="1">
    <citation type="submission" date="2020-08" db="EMBL/GenBank/DDBJ databases">
        <title>Genomic Encyclopedia of Type Strains, Phase IV (KMG-IV): sequencing the most valuable type-strain genomes for metagenomic binning, comparative biology and taxonomic classification.</title>
        <authorList>
            <person name="Goeker M."/>
        </authorList>
    </citation>
    <scope>NUCLEOTIDE SEQUENCE [LARGE SCALE GENOMIC DNA]</scope>
    <source>
        <strain evidence="8 9">DSM 27165</strain>
    </source>
</reference>
<evidence type="ECO:0000313" key="8">
    <source>
        <dbReference type="EMBL" id="MBB5017268.1"/>
    </source>
</evidence>
<dbReference type="InterPro" id="IPR050273">
    <property type="entry name" value="GppA/Ppx_hydrolase"/>
</dbReference>
<dbReference type="InterPro" id="IPR043129">
    <property type="entry name" value="ATPase_NBD"/>
</dbReference>
<evidence type="ECO:0000313" key="9">
    <source>
        <dbReference type="Proteomes" id="UP000575898"/>
    </source>
</evidence>
<dbReference type="InterPro" id="IPR022371">
    <property type="entry name" value="Exopolyphosphatase"/>
</dbReference>
<organism evidence="8 9">
    <name type="scientific">Chitinivorax tropicus</name>
    <dbReference type="NCBI Taxonomy" id="714531"/>
    <lineage>
        <taxon>Bacteria</taxon>
        <taxon>Pseudomonadati</taxon>
        <taxon>Pseudomonadota</taxon>
        <taxon>Betaproteobacteria</taxon>
        <taxon>Chitinivorax</taxon>
    </lineage>
</organism>
<comment type="similarity">
    <text evidence="1">Belongs to the GppA/Ppx family.</text>
</comment>
<evidence type="ECO:0000259" key="7">
    <source>
        <dbReference type="Pfam" id="PF21447"/>
    </source>
</evidence>
<dbReference type="CDD" id="cd24053">
    <property type="entry name" value="ASKHA_NBD_EcPPX-GppA-like"/>
    <property type="match status" value="1"/>
</dbReference>
<evidence type="ECO:0000256" key="1">
    <source>
        <dbReference type="ARBA" id="ARBA00007125"/>
    </source>
</evidence>
<dbReference type="Proteomes" id="UP000575898">
    <property type="component" value="Unassembled WGS sequence"/>
</dbReference>
<dbReference type="GO" id="GO:0004309">
    <property type="term" value="F:exopolyphosphatase activity"/>
    <property type="evidence" value="ECO:0007669"/>
    <property type="project" value="UniProtKB-EC"/>
</dbReference>
<name>A0A840MF10_9PROT</name>
<keyword evidence="4 8" id="KW-0378">Hydrolase</keyword>
<dbReference type="PIRSF" id="PIRSF001267">
    <property type="entry name" value="Pyrophosphatase_GppA_Ppx"/>
    <property type="match status" value="1"/>
</dbReference>
<evidence type="ECO:0000256" key="5">
    <source>
        <dbReference type="ARBA" id="ARBA00047607"/>
    </source>
</evidence>
<gene>
    <name evidence="8" type="ORF">HNQ59_000532</name>
</gene>
<comment type="catalytic activity">
    <reaction evidence="5">
        <text>[phosphate](n) + H2O = [phosphate](n-1) + phosphate + H(+)</text>
        <dbReference type="Rhea" id="RHEA:21528"/>
        <dbReference type="Rhea" id="RHEA-COMP:9859"/>
        <dbReference type="Rhea" id="RHEA-COMP:14279"/>
        <dbReference type="ChEBI" id="CHEBI:15377"/>
        <dbReference type="ChEBI" id="CHEBI:15378"/>
        <dbReference type="ChEBI" id="CHEBI:16838"/>
        <dbReference type="ChEBI" id="CHEBI:43474"/>
        <dbReference type="EC" id="3.6.1.11"/>
    </reaction>
</comment>
<keyword evidence="9" id="KW-1185">Reference proteome</keyword>
<dbReference type="SUPFAM" id="SSF109604">
    <property type="entry name" value="HD-domain/PDEase-like"/>
    <property type="match status" value="1"/>
</dbReference>
<dbReference type="Gene3D" id="1.10.3210.10">
    <property type="entry name" value="Hypothetical protein af1432"/>
    <property type="match status" value="1"/>
</dbReference>
<dbReference type="NCBIfam" id="TIGR03706">
    <property type="entry name" value="exo_poly_only"/>
    <property type="match status" value="1"/>
</dbReference>